<reference evidence="6 8" key="1">
    <citation type="submission" date="2019-07" db="EMBL/GenBank/DDBJ databases">
        <title>Whole genome shotgun sequence of Cellulomonas hominis NBRC 16055.</title>
        <authorList>
            <person name="Hosoyama A."/>
            <person name="Uohara A."/>
            <person name="Ohji S."/>
            <person name="Ichikawa N."/>
        </authorList>
    </citation>
    <scope>NUCLEOTIDE SEQUENCE [LARGE SCALE GENOMIC DNA]</scope>
    <source>
        <strain evidence="6 8">NBRC 16055</strain>
    </source>
</reference>
<dbReference type="EMBL" id="JACHDN010000001">
    <property type="protein sequence ID" value="MBB5471993.1"/>
    <property type="molecule type" value="Genomic_DNA"/>
</dbReference>
<dbReference type="GO" id="GO:1901137">
    <property type="term" value="P:carbohydrate derivative biosynthetic process"/>
    <property type="evidence" value="ECO:0007669"/>
    <property type="project" value="UniProtKB-ARBA"/>
</dbReference>
<dbReference type="SUPFAM" id="SSF53756">
    <property type="entry name" value="UDP-Glycosyltransferase/glycogen phosphorylase"/>
    <property type="match status" value="1"/>
</dbReference>
<organism evidence="6 8">
    <name type="scientific">Cellulomonas hominis</name>
    <dbReference type="NCBI Taxonomy" id="156981"/>
    <lineage>
        <taxon>Bacteria</taxon>
        <taxon>Bacillati</taxon>
        <taxon>Actinomycetota</taxon>
        <taxon>Actinomycetes</taxon>
        <taxon>Micrococcales</taxon>
        <taxon>Cellulomonadaceae</taxon>
        <taxon>Cellulomonas</taxon>
    </lineage>
</organism>
<dbReference type="RefSeq" id="WP_146840612.1">
    <property type="nucleotide sequence ID" value="NZ_BJVQ01000092.1"/>
</dbReference>
<dbReference type="Proteomes" id="UP000564629">
    <property type="component" value="Unassembled WGS sequence"/>
</dbReference>
<dbReference type="CDD" id="cd03801">
    <property type="entry name" value="GT4_PimA-like"/>
    <property type="match status" value="1"/>
</dbReference>
<reference evidence="7 9" key="2">
    <citation type="submission" date="2020-08" db="EMBL/GenBank/DDBJ databases">
        <title>Sequencing the genomes of 1000 actinobacteria strains.</title>
        <authorList>
            <person name="Klenk H.-P."/>
        </authorList>
    </citation>
    <scope>NUCLEOTIDE SEQUENCE [LARGE SCALE GENOMIC DNA]</scope>
    <source>
        <strain evidence="7 9">DSM 9581</strain>
    </source>
</reference>
<keyword evidence="8" id="KW-1185">Reference proteome</keyword>
<dbReference type="Pfam" id="PF13692">
    <property type="entry name" value="Glyco_trans_1_4"/>
    <property type="match status" value="1"/>
</dbReference>
<comment type="caution">
    <text evidence="6">The sequence shown here is derived from an EMBL/GenBank/DDBJ whole genome shotgun (WGS) entry which is preliminary data.</text>
</comment>
<dbReference type="InterPro" id="IPR050194">
    <property type="entry name" value="Glycosyltransferase_grp1"/>
</dbReference>
<evidence type="ECO:0000313" key="8">
    <source>
        <dbReference type="Proteomes" id="UP000321723"/>
    </source>
</evidence>
<accession>A0A511FHD6</accession>
<keyword evidence="3 6" id="KW-0808">Transferase</keyword>
<protein>
    <recommendedName>
        <fullName evidence="1">D-inositol 3-phosphate glycosyltransferase</fullName>
    </recommendedName>
</protein>
<dbReference type="OrthoDB" id="9801609at2"/>
<dbReference type="AlphaFoldDB" id="A0A511FHD6"/>
<dbReference type="PANTHER" id="PTHR45947:SF3">
    <property type="entry name" value="SULFOQUINOVOSYL TRANSFERASE SQD2"/>
    <property type="match status" value="1"/>
</dbReference>
<evidence type="ECO:0000313" key="7">
    <source>
        <dbReference type="EMBL" id="MBB5471993.1"/>
    </source>
</evidence>
<dbReference type="GO" id="GO:0016758">
    <property type="term" value="F:hexosyltransferase activity"/>
    <property type="evidence" value="ECO:0007669"/>
    <property type="project" value="TreeGrafter"/>
</dbReference>
<keyword evidence="2" id="KW-0328">Glycosyltransferase</keyword>
<dbReference type="InterPro" id="IPR028098">
    <property type="entry name" value="Glyco_trans_4-like_N"/>
</dbReference>
<dbReference type="Pfam" id="PF13439">
    <property type="entry name" value="Glyco_transf_4"/>
    <property type="match status" value="1"/>
</dbReference>
<feature type="region of interest" description="Disordered" evidence="4">
    <location>
        <begin position="355"/>
        <end position="378"/>
    </location>
</feature>
<dbReference type="Gene3D" id="3.40.50.2000">
    <property type="entry name" value="Glycogen Phosphorylase B"/>
    <property type="match status" value="2"/>
</dbReference>
<evidence type="ECO:0000256" key="1">
    <source>
        <dbReference type="ARBA" id="ARBA00021292"/>
    </source>
</evidence>
<evidence type="ECO:0000313" key="9">
    <source>
        <dbReference type="Proteomes" id="UP000564629"/>
    </source>
</evidence>
<dbReference type="PANTHER" id="PTHR45947">
    <property type="entry name" value="SULFOQUINOVOSYL TRANSFERASE SQD2"/>
    <property type="match status" value="1"/>
</dbReference>
<dbReference type="Proteomes" id="UP000321723">
    <property type="component" value="Unassembled WGS sequence"/>
</dbReference>
<evidence type="ECO:0000313" key="6">
    <source>
        <dbReference type="EMBL" id="GEL48631.1"/>
    </source>
</evidence>
<dbReference type="EMBL" id="BJVQ01000092">
    <property type="protein sequence ID" value="GEL48631.1"/>
    <property type="molecule type" value="Genomic_DNA"/>
</dbReference>
<evidence type="ECO:0000256" key="4">
    <source>
        <dbReference type="SAM" id="MobiDB-lite"/>
    </source>
</evidence>
<sequence length="378" mass="40918">MAEAPPLRIAMLSYYLPSGSKIGVGFQAHELATELARRGHHVDMFSDCPPVPGAAYGHRHVAMSGSLRTFRFASALRRQDLRGYDVLHAHGDDYWLWRRRAPLHVRTVHGSCFEEARHIRGAKEKLRMLLLGFSEVLAAYVADRVVVVSPQTRRWVPRAHAVIPNGVDTTRFVPADEAGRADHPVVLFVGTWHGRKRGRDLAEAFAHDVLPRVPGAELWMVTRDAPADPGPGIRVLGRLSDAELADAYRRAWVFCLPSSYEGFGIPYAEAMASGLPVVATPNVGARYVSDEGRAAVLAELPDLGTAVADLLLDDDRRAALSAAGLARSRTFSLTAVADAYEELYRTPARASAAAPAAPAAPAATAPRTPSAQPHGDQP</sequence>
<feature type="domain" description="Glycosyltransferase subfamily 4-like N-terminal" evidence="5">
    <location>
        <begin position="23"/>
        <end position="171"/>
    </location>
</feature>
<proteinExistence type="predicted"/>
<gene>
    <name evidence="6" type="ORF">CHO01_37470</name>
    <name evidence="7" type="ORF">HNR08_000729</name>
</gene>
<evidence type="ECO:0000256" key="2">
    <source>
        <dbReference type="ARBA" id="ARBA00022676"/>
    </source>
</evidence>
<name>A0A511FHD6_9CELL</name>
<evidence type="ECO:0000259" key="5">
    <source>
        <dbReference type="Pfam" id="PF13439"/>
    </source>
</evidence>
<feature type="compositionally biased region" description="Low complexity" evidence="4">
    <location>
        <begin position="355"/>
        <end position="371"/>
    </location>
</feature>
<evidence type="ECO:0000256" key="3">
    <source>
        <dbReference type="ARBA" id="ARBA00022679"/>
    </source>
</evidence>